<dbReference type="GO" id="GO:0051087">
    <property type="term" value="F:protein-folding chaperone binding"/>
    <property type="evidence" value="ECO:0000318"/>
    <property type="project" value="GO_Central"/>
</dbReference>
<dbReference type="Gene3D" id="1.25.40.10">
    <property type="entry name" value="Tetratricopeptide repeat domain"/>
    <property type="match status" value="1"/>
</dbReference>
<protein>
    <submittedName>
        <fullName evidence="2">Uncharacterized protein</fullName>
    </submittedName>
</protein>
<dbReference type="PANTHER" id="PTHR46803">
    <property type="entry name" value="E3 UBIQUITIN-PROTEIN LIGASE CHIP"/>
    <property type="match status" value="1"/>
</dbReference>
<dbReference type="GO" id="GO:0006515">
    <property type="term" value="P:protein quality control for misfolded or incompletely synthesized proteins"/>
    <property type="evidence" value="ECO:0000318"/>
    <property type="project" value="GO_Central"/>
</dbReference>
<dbReference type="STRING" id="4565.A0A3B6U6Z7"/>
<dbReference type="EnsemblPlants" id="TraesCSU02G139900.1">
    <property type="protein sequence ID" value="TraesCSU02G139900.1"/>
    <property type="gene ID" value="TraesCSU02G139900"/>
</dbReference>
<proteinExistence type="predicted"/>
<reference evidence="2" key="2">
    <citation type="submission" date="2018-10" db="UniProtKB">
        <authorList>
            <consortium name="EnsemblPlants"/>
        </authorList>
    </citation>
    <scope>IDENTIFICATION</scope>
</reference>
<keyword evidence="1" id="KW-1133">Transmembrane helix</keyword>
<keyword evidence="1" id="KW-0812">Transmembrane</keyword>
<dbReference type="SUPFAM" id="SSF48452">
    <property type="entry name" value="TPR-like"/>
    <property type="match status" value="1"/>
</dbReference>
<dbReference type="Gramene" id="TraesCSU02G139900.1">
    <property type="protein sequence ID" value="TraesCSU02G139900.1"/>
    <property type="gene ID" value="TraesCSU02G139900"/>
</dbReference>
<organism evidence="2">
    <name type="scientific">Triticum aestivum</name>
    <name type="common">Wheat</name>
    <dbReference type="NCBI Taxonomy" id="4565"/>
    <lineage>
        <taxon>Eukaryota</taxon>
        <taxon>Viridiplantae</taxon>
        <taxon>Streptophyta</taxon>
        <taxon>Embryophyta</taxon>
        <taxon>Tracheophyta</taxon>
        <taxon>Spermatophyta</taxon>
        <taxon>Magnoliopsida</taxon>
        <taxon>Liliopsida</taxon>
        <taxon>Poales</taxon>
        <taxon>Poaceae</taxon>
        <taxon>BOP clade</taxon>
        <taxon>Pooideae</taxon>
        <taxon>Triticodae</taxon>
        <taxon>Triticeae</taxon>
        <taxon>Triticinae</taxon>
        <taxon>Triticum</taxon>
    </lineage>
</organism>
<dbReference type="GO" id="GO:0005737">
    <property type="term" value="C:cytoplasm"/>
    <property type="evidence" value="ECO:0000318"/>
    <property type="project" value="GO_Central"/>
</dbReference>
<keyword evidence="3" id="KW-1185">Reference proteome</keyword>
<dbReference type="OrthoDB" id="629492at2759"/>
<accession>A0A3B6U6Z7</accession>
<evidence type="ECO:0000256" key="1">
    <source>
        <dbReference type="SAM" id="Phobius"/>
    </source>
</evidence>
<dbReference type="GO" id="GO:0071218">
    <property type="term" value="P:cellular response to misfolded protein"/>
    <property type="evidence" value="ECO:0000318"/>
    <property type="project" value="GO_Central"/>
</dbReference>
<keyword evidence="1" id="KW-0472">Membrane</keyword>
<sequence length="201" mass="22926">MPWLLPMLSAWIQRWVYDCDIILRGRKATVALTVLGALGGGVECSFYIFFQSPKWLDKTKFHVIGAILFTAQQGVLHPTAVVKTRMQRIWHQCSWSSAHRLLGEPGPCHFRHKDWARVEEDSRRALLLDDTSIKGHYLLGCALLLEGDCALTVKEFDKVFDHLKSSNSRDKCQRTFDSFLPKRSTKTGKSTLLSEFGRCKV</sequence>
<evidence type="ECO:0000313" key="2">
    <source>
        <dbReference type="EnsemblPlants" id="TraesCSU02G139900.1"/>
    </source>
</evidence>
<dbReference type="SMR" id="A0A3B6U6Z7"/>
<dbReference type="Gramene" id="TraesCSU03G0119600.1">
    <property type="protein sequence ID" value="TraesCSU03G0119600.1.CDS"/>
    <property type="gene ID" value="TraesCSU03G0119600"/>
</dbReference>
<evidence type="ECO:0000313" key="3">
    <source>
        <dbReference type="Proteomes" id="UP000019116"/>
    </source>
</evidence>
<dbReference type="InterPro" id="IPR011990">
    <property type="entry name" value="TPR-like_helical_dom_sf"/>
</dbReference>
<dbReference type="GO" id="GO:0061630">
    <property type="term" value="F:ubiquitin protein ligase activity"/>
    <property type="evidence" value="ECO:0000318"/>
    <property type="project" value="GO_Central"/>
</dbReference>
<reference evidence="2" key="1">
    <citation type="submission" date="2018-08" db="EMBL/GenBank/DDBJ databases">
        <authorList>
            <person name="Rossello M."/>
        </authorList>
    </citation>
    <scope>NUCLEOTIDE SEQUENCE [LARGE SCALE GENOMIC DNA]</scope>
    <source>
        <strain evidence="2">cv. Chinese Spring</strain>
    </source>
</reference>
<dbReference type="Gramene" id="TraesROB_scaffold_116091_01G000100.1">
    <property type="protein sequence ID" value="TraesROB_scaffold_116091_01G000100.1"/>
    <property type="gene ID" value="TraesROB_scaffold_116091_01G000100"/>
</dbReference>
<dbReference type="Proteomes" id="UP000019116">
    <property type="component" value="Chromosome Un"/>
</dbReference>
<dbReference type="GO" id="GO:0000209">
    <property type="term" value="P:protein polyubiquitination"/>
    <property type="evidence" value="ECO:0000318"/>
    <property type="project" value="GO_Central"/>
</dbReference>
<dbReference type="GO" id="GO:0045862">
    <property type="term" value="P:positive regulation of proteolysis"/>
    <property type="evidence" value="ECO:0000318"/>
    <property type="project" value="GO_Central"/>
</dbReference>
<dbReference type="PANTHER" id="PTHR46803:SF4">
    <property type="entry name" value="U-BOX DOMAIN-CONTAINING PROTEIN"/>
    <property type="match status" value="1"/>
</dbReference>
<dbReference type="AlphaFoldDB" id="A0A3B6U6Z7"/>
<dbReference type="Gramene" id="TraesCLE_scaffold_072160_01G000100.1">
    <property type="protein sequence ID" value="TraesCLE_scaffold_072160_01G000100.1"/>
    <property type="gene ID" value="TraesCLE_scaffold_072160_01G000100"/>
</dbReference>
<dbReference type="GO" id="GO:0043161">
    <property type="term" value="P:proteasome-mediated ubiquitin-dependent protein catabolic process"/>
    <property type="evidence" value="ECO:0000318"/>
    <property type="project" value="GO_Central"/>
</dbReference>
<feature type="transmembrane region" description="Helical" evidence="1">
    <location>
        <begin position="30"/>
        <end position="50"/>
    </location>
</feature>
<dbReference type="PaxDb" id="4565-Traes_3DS_197335163.1"/>
<dbReference type="Gramene" id="TraesCAD_scaffold_065704_01G000100.1">
    <property type="protein sequence ID" value="TraesCAD_scaffold_065704_01G000100.1"/>
    <property type="gene ID" value="TraesCAD_scaffold_065704_01G000100"/>
</dbReference>
<dbReference type="Gramene" id="TraesWEE_scaffold_064558_01G000100.1">
    <property type="protein sequence ID" value="TraesWEE_scaffold_064558_01G000100.1"/>
    <property type="gene ID" value="TraesWEE_scaffold_064558_01G000100"/>
</dbReference>
<name>A0A3B6U6Z7_WHEAT</name>